<keyword evidence="4" id="KW-1185">Reference proteome</keyword>
<protein>
    <recommendedName>
        <fullName evidence="2">Cyclin N-terminal domain-containing protein</fullName>
    </recommendedName>
</protein>
<evidence type="ECO:0000313" key="4">
    <source>
        <dbReference type="Proteomes" id="UP001479436"/>
    </source>
</evidence>
<keyword evidence="1" id="KW-0472">Membrane</keyword>
<proteinExistence type="predicted"/>
<organism evidence="3 4">
    <name type="scientific">Basidiobolus ranarum</name>
    <dbReference type="NCBI Taxonomy" id="34480"/>
    <lineage>
        <taxon>Eukaryota</taxon>
        <taxon>Fungi</taxon>
        <taxon>Fungi incertae sedis</taxon>
        <taxon>Zoopagomycota</taxon>
        <taxon>Entomophthoromycotina</taxon>
        <taxon>Basidiobolomycetes</taxon>
        <taxon>Basidiobolales</taxon>
        <taxon>Basidiobolaceae</taxon>
        <taxon>Basidiobolus</taxon>
    </lineage>
</organism>
<dbReference type="InterPro" id="IPR013922">
    <property type="entry name" value="Cyclin_PHO80-like"/>
</dbReference>
<dbReference type="EMBL" id="JASJQH010000159">
    <property type="protein sequence ID" value="KAK9766392.1"/>
    <property type="molecule type" value="Genomic_DNA"/>
</dbReference>
<sequence length="399" mass="45565">MGTKRRKEQRREQSIKDKDEALRKTVSQISDPLGEYRLFVGRLRSYGMNTEDYTHIPLNLIDLTATMIASIITGENFFLLYVQPMDDSSDPSLIYPLEVDHAAVNFIRRVLNRTQLSCTSLILGLFFVDRLKSKSNQVYQSPRRRSRRCIYDDEVSYVKKHSFDVSDVDGSGEWSTIPMFLASVIVADKYLSAATYTNEDWADFTCGRFSLNEINQMERKFLSQLNYNLYVTEEMYEAFLSYIEVSLSLSQIYGRNVLSYKDVSILSQSLLPKYINRLNLSLRPVDAMMLMSKVLGAICLCYVAAVAALASMAATCQYASVMIQIQHNYLMSSPSLLSVNYPPFSNFSTINYQSSPKFSYPLNPLVGYEFGNSSTYYSTFSDFPCYLVRDGGHQPYCSF</sequence>
<dbReference type="Gene3D" id="1.10.472.10">
    <property type="entry name" value="Cyclin-like"/>
    <property type="match status" value="1"/>
</dbReference>
<feature type="domain" description="Cyclin N-terminal" evidence="2">
    <location>
        <begin position="179"/>
        <end position="229"/>
    </location>
</feature>
<feature type="transmembrane region" description="Helical" evidence="1">
    <location>
        <begin position="294"/>
        <end position="314"/>
    </location>
</feature>
<dbReference type="Proteomes" id="UP001479436">
    <property type="component" value="Unassembled WGS sequence"/>
</dbReference>
<comment type="caution">
    <text evidence="3">The sequence shown here is derived from an EMBL/GenBank/DDBJ whole genome shotgun (WGS) entry which is preliminary data.</text>
</comment>
<dbReference type="CDD" id="cd20557">
    <property type="entry name" value="CYCLIN_ScPCL1-like"/>
    <property type="match status" value="1"/>
</dbReference>
<dbReference type="PANTHER" id="PTHR15615:SF27">
    <property type="entry name" value="PHO85 CYCLIN CLG1"/>
    <property type="match status" value="1"/>
</dbReference>
<dbReference type="SUPFAM" id="SSF47954">
    <property type="entry name" value="Cyclin-like"/>
    <property type="match status" value="1"/>
</dbReference>
<evidence type="ECO:0000259" key="2">
    <source>
        <dbReference type="Pfam" id="PF00134"/>
    </source>
</evidence>
<evidence type="ECO:0000313" key="3">
    <source>
        <dbReference type="EMBL" id="KAK9766392.1"/>
    </source>
</evidence>
<reference evidence="3 4" key="1">
    <citation type="submission" date="2023-04" db="EMBL/GenBank/DDBJ databases">
        <title>Genome of Basidiobolus ranarum AG-B5.</title>
        <authorList>
            <person name="Stajich J.E."/>
            <person name="Carter-House D."/>
            <person name="Gryganskyi A."/>
        </authorList>
    </citation>
    <scope>NUCLEOTIDE SEQUENCE [LARGE SCALE GENOMIC DNA]</scope>
    <source>
        <strain evidence="3 4">AG-B5</strain>
    </source>
</reference>
<accession>A0ABR2WXW5</accession>
<keyword evidence="1" id="KW-0812">Transmembrane</keyword>
<dbReference type="InterPro" id="IPR006671">
    <property type="entry name" value="Cyclin_N"/>
</dbReference>
<gene>
    <name evidence="3" type="ORF">K7432_004559</name>
</gene>
<dbReference type="InterPro" id="IPR036915">
    <property type="entry name" value="Cyclin-like_sf"/>
</dbReference>
<name>A0ABR2WXW5_9FUNG</name>
<keyword evidence="1" id="KW-1133">Transmembrane helix</keyword>
<evidence type="ECO:0000256" key="1">
    <source>
        <dbReference type="SAM" id="Phobius"/>
    </source>
</evidence>
<dbReference type="Pfam" id="PF00134">
    <property type="entry name" value="Cyclin_N"/>
    <property type="match status" value="1"/>
</dbReference>
<dbReference type="PANTHER" id="PTHR15615">
    <property type="match status" value="1"/>
</dbReference>